<accession>A0A803NWF8</accession>
<sequence length="213" mass="24374">METQSAFVEGRQILDSILIANESVEDYRSRGKSGMVFKLDFKKAYDRVEWDFLDSVMRNKGFGVTCRKWIKGCVSSTSFSIFINGRPREKFHGSWGLRQGDPLSPFLFTLVVDVLGRMMEKAAESELKPVFNLIEDSGGVFSCKFAFNALTSGHSEAGGHFFLHYGWSEIEDLKYSLGWFRSRFLAEMSSAERRAFRLCDWVYFTRSPDGERG</sequence>
<name>A0A803NWF8_CANSA</name>
<dbReference type="AlphaFoldDB" id="A0A803NWF8"/>
<dbReference type="InterPro" id="IPR000477">
    <property type="entry name" value="RT_dom"/>
</dbReference>
<proteinExistence type="predicted"/>
<protein>
    <recommendedName>
        <fullName evidence="1">Reverse transcriptase domain-containing protein</fullName>
    </recommendedName>
</protein>
<dbReference type="EnsemblPlants" id="evm.model.02.2118">
    <property type="protein sequence ID" value="cds.evm.model.02.2118"/>
    <property type="gene ID" value="evm.TU.02.2118"/>
</dbReference>
<dbReference type="InterPro" id="IPR043502">
    <property type="entry name" value="DNA/RNA_pol_sf"/>
</dbReference>
<reference evidence="2" key="1">
    <citation type="submission" date="2018-11" db="EMBL/GenBank/DDBJ databases">
        <authorList>
            <person name="Grassa J C."/>
        </authorList>
    </citation>
    <scope>NUCLEOTIDE SEQUENCE [LARGE SCALE GENOMIC DNA]</scope>
</reference>
<dbReference type="EMBL" id="UZAU01000234">
    <property type="status" value="NOT_ANNOTATED_CDS"/>
    <property type="molecule type" value="Genomic_DNA"/>
</dbReference>
<feature type="domain" description="Reverse transcriptase" evidence="1">
    <location>
        <begin position="2"/>
        <end position="123"/>
    </location>
</feature>
<keyword evidence="3" id="KW-1185">Reference proteome</keyword>
<evidence type="ECO:0000259" key="1">
    <source>
        <dbReference type="Pfam" id="PF00078"/>
    </source>
</evidence>
<dbReference type="Gramene" id="evm.model.02.2118">
    <property type="protein sequence ID" value="cds.evm.model.02.2118"/>
    <property type="gene ID" value="evm.TU.02.2118"/>
</dbReference>
<dbReference type="InterPro" id="IPR052343">
    <property type="entry name" value="Retrotransposon-Effector_Assoc"/>
</dbReference>
<dbReference type="SUPFAM" id="SSF56672">
    <property type="entry name" value="DNA/RNA polymerases"/>
    <property type="match status" value="1"/>
</dbReference>
<reference evidence="2" key="2">
    <citation type="submission" date="2021-03" db="UniProtKB">
        <authorList>
            <consortium name="EnsemblPlants"/>
        </authorList>
    </citation>
    <scope>IDENTIFICATION</scope>
</reference>
<dbReference type="PANTHER" id="PTHR46890:SF48">
    <property type="entry name" value="RNA-DIRECTED DNA POLYMERASE"/>
    <property type="match status" value="1"/>
</dbReference>
<organism evidence="2 3">
    <name type="scientific">Cannabis sativa</name>
    <name type="common">Hemp</name>
    <name type="synonym">Marijuana</name>
    <dbReference type="NCBI Taxonomy" id="3483"/>
    <lineage>
        <taxon>Eukaryota</taxon>
        <taxon>Viridiplantae</taxon>
        <taxon>Streptophyta</taxon>
        <taxon>Embryophyta</taxon>
        <taxon>Tracheophyta</taxon>
        <taxon>Spermatophyta</taxon>
        <taxon>Magnoliopsida</taxon>
        <taxon>eudicotyledons</taxon>
        <taxon>Gunneridae</taxon>
        <taxon>Pentapetalae</taxon>
        <taxon>rosids</taxon>
        <taxon>fabids</taxon>
        <taxon>Rosales</taxon>
        <taxon>Cannabaceae</taxon>
        <taxon>Cannabis</taxon>
    </lineage>
</organism>
<evidence type="ECO:0000313" key="2">
    <source>
        <dbReference type="EnsemblPlants" id="cds.evm.model.02.2118"/>
    </source>
</evidence>
<dbReference type="Pfam" id="PF00078">
    <property type="entry name" value="RVT_1"/>
    <property type="match status" value="1"/>
</dbReference>
<dbReference type="Proteomes" id="UP000596661">
    <property type="component" value="Chromosome 2"/>
</dbReference>
<dbReference type="PANTHER" id="PTHR46890">
    <property type="entry name" value="NON-LTR RETROLELEMENT REVERSE TRANSCRIPTASE-LIKE PROTEIN-RELATED"/>
    <property type="match status" value="1"/>
</dbReference>
<evidence type="ECO:0000313" key="3">
    <source>
        <dbReference type="Proteomes" id="UP000596661"/>
    </source>
</evidence>